<feature type="region of interest" description="Disordered" evidence="1">
    <location>
        <begin position="146"/>
        <end position="183"/>
    </location>
</feature>
<feature type="signal peptide" evidence="2">
    <location>
        <begin position="1"/>
        <end position="33"/>
    </location>
</feature>
<keyword evidence="2" id="KW-0732">Signal</keyword>
<reference evidence="3 4" key="1">
    <citation type="submission" date="2016-02" db="EMBL/GenBank/DDBJ databases">
        <title>Biosynthesis of antibiotic leucinostatins and their inhibition on Phytophthora in bio-control Purpureocillium lilacinum.</title>
        <authorList>
            <person name="Wang G."/>
            <person name="Liu Z."/>
            <person name="Lin R."/>
            <person name="Li E."/>
            <person name="Mao Z."/>
            <person name="Ling J."/>
            <person name="Yin W."/>
            <person name="Xie B."/>
        </authorList>
    </citation>
    <scope>NUCLEOTIDE SEQUENCE [LARGE SCALE GENOMIC DNA]</scope>
    <source>
        <strain evidence="3">PLFJ-1</strain>
    </source>
</reference>
<feature type="chain" id="PRO_5008103149" evidence="2">
    <location>
        <begin position="34"/>
        <end position="212"/>
    </location>
</feature>
<comment type="caution">
    <text evidence="3">The sequence shown here is derived from an EMBL/GenBank/DDBJ whole genome shotgun (WGS) entry which is preliminary data.</text>
</comment>
<dbReference type="Proteomes" id="UP000078340">
    <property type="component" value="Unassembled WGS sequence"/>
</dbReference>
<name>A0A179H0W0_PURLI</name>
<accession>A0A179H0W0</accession>
<organism evidence="3 4">
    <name type="scientific">Purpureocillium lilacinum</name>
    <name type="common">Paecilomyces lilacinus</name>
    <dbReference type="NCBI Taxonomy" id="33203"/>
    <lineage>
        <taxon>Eukaryota</taxon>
        <taxon>Fungi</taxon>
        <taxon>Dikarya</taxon>
        <taxon>Ascomycota</taxon>
        <taxon>Pezizomycotina</taxon>
        <taxon>Sordariomycetes</taxon>
        <taxon>Hypocreomycetidae</taxon>
        <taxon>Hypocreales</taxon>
        <taxon>Ophiocordycipitaceae</taxon>
        <taxon>Purpureocillium</taxon>
    </lineage>
</organism>
<evidence type="ECO:0000256" key="1">
    <source>
        <dbReference type="SAM" id="MobiDB-lite"/>
    </source>
</evidence>
<dbReference type="AlphaFoldDB" id="A0A179H0W0"/>
<protein>
    <submittedName>
        <fullName evidence="3">Uncharacterized protein</fullName>
    </submittedName>
</protein>
<evidence type="ECO:0000313" key="4">
    <source>
        <dbReference type="Proteomes" id="UP000078340"/>
    </source>
</evidence>
<sequence length="212" mass="22797">MAPAASVEIGGVRALRLLAGLSVLCCCASVFWAGQPPSEWNCLNCFIWLSGLSGWPVWCRRSAGGHQFVMTTTIRRPTEMLLLAALPVPSAPSIQQLSCNNTTAAFARRCRAQAGRPVPDVGFSLYARAAVRLCCAGRRGFGSRSLESQKANERLSRPRTAARAMTRRGRVAPPGEAALHEPSQGIGDGEWLWAAAAATFQTETRDEGLGWI</sequence>
<evidence type="ECO:0000313" key="3">
    <source>
        <dbReference type="EMBL" id="OAQ83180.1"/>
    </source>
</evidence>
<gene>
    <name evidence="3" type="ORF">VFPFJ_08983</name>
</gene>
<evidence type="ECO:0000256" key="2">
    <source>
        <dbReference type="SAM" id="SignalP"/>
    </source>
</evidence>
<dbReference type="EMBL" id="LSBI01000008">
    <property type="protein sequence ID" value="OAQ83180.1"/>
    <property type="molecule type" value="Genomic_DNA"/>
</dbReference>
<proteinExistence type="predicted"/>